<reference evidence="1" key="2">
    <citation type="submission" date="2025-09" db="UniProtKB">
        <authorList>
            <consortium name="EnsemblPlants"/>
        </authorList>
    </citation>
    <scope>IDENTIFICATION</scope>
</reference>
<evidence type="ECO:0000313" key="2">
    <source>
        <dbReference type="Proteomes" id="UP001732700"/>
    </source>
</evidence>
<name>A0ACD5VK20_AVESA</name>
<proteinExistence type="predicted"/>
<protein>
    <submittedName>
        <fullName evidence="1">Uncharacterized protein</fullName>
    </submittedName>
</protein>
<reference evidence="1" key="1">
    <citation type="submission" date="2021-05" db="EMBL/GenBank/DDBJ databases">
        <authorList>
            <person name="Scholz U."/>
            <person name="Mascher M."/>
            <person name="Fiebig A."/>
        </authorList>
    </citation>
    <scope>NUCLEOTIDE SEQUENCE [LARGE SCALE GENOMIC DNA]</scope>
</reference>
<accession>A0ACD5VK20</accession>
<dbReference type="EnsemblPlants" id="AVESA.00010b.r2.3AG0444710.1">
    <property type="protein sequence ID" value="AVESA.00010b.r2.3AG0444710.1.CDS"/>
    <property type="gene ID" value="AVESA.00010b.r2.3AG0444710"/>
</dbReference>
<dbReference type="Proteomes" id="UP001732700">
    <property type="component" value="Chromosome 3A"/>
</dbReference>
<organism evidence="1 2">
    <name type="scientific">Avena sativa</name>
    <name type="common">Oat</name>
    <dbReference type="NCBI Taxonomy" id="4498"/>
    <lineage>
        <taxon>Eukaryota</taxon>
        <taxon>Viridiplantae</taxon>
        <taxon>Streptophyta</taxon>
        <taxon>Embryophyta</taxon>
        <taxon>Tracheophyta</taxon>
        <taxon>Spermatophyta</taxon>
        <taxon>Magnoliopsida</taxon>
        <taxon>Liliopsida</taxon>
        <taxon>Poales</taxon>
        <taxon>Poaceae</taxon>
        <taxon>BOP clade</taxon>
        <taxon>Pooideae</taxon>
        <taxon>Poodae</taxon>
        <taxon>Poeae</taxon>
        <taxon>Poeae Chloroplast Group 1 (Aveneae type)</taxon>
        <taxon>Aveninae</taxon>
        <taxon>Avena</taxon>
    </lineage>
</organism>
<evidence type="ECO:0000313" key="1">
    <source>
        <dbReference type="EnsemblPlants" id="AVESA.00010b.r2.3AG0444710.1.CDS"/>
    </source>
</evidence>
<sequence length="613" mass="65958">MPPCRRATRKTPAEQRTARCRSSRAVAMSWQSSGGETRERFRRRRAAPHEAWPVVLHAVRQARLQGRRRRSQGRSAGWPRPGGGGGARGRGGGGAERARGTPAEERAKEKPGGGDVDLARHPSIPTHIHPPRYKFSSRSPTGRTNTKHRRATMDVSVAKQLRRIRTLGRGASGAVVWLASDEASGKLLAVKSAAAGGGAAQLEREGSVLNGLCSPHIIPCLGSRAAECGEYQLFLEFAPGGSLADEAARSGGCLPEPAIRAYAGDVARALEYLHARSLVHGDVKARNVVIGGDGRARLTDFGCARAVDSPLPIGGTPAFMAPEVARGEEQGPASDVWALGCTVVEMATGRAPWSDMSDLFAAVHRIGYTGAVPEVPGWLSAEGKDFLAGCFRRQASDRSTAAQLLDHPFVASAVVTREYKAEEPVKQEWTSPNSTLQDALWDSDTDDEADEMSTTPAERIGALACAASALPDWDSDEGWIHVHGDGEVSRVHDSPPADAGHFVWPEEESEAVREPFAVAADGNNVTPRHAAVVIDGDTIWQDNHFCHVYLGGSCRNRSPHPFDSNGDKTVSSDRECNRYIQSNNEIIFAQTSAVHCDQPSRTSVDRFFMCVCH</sequence>
<keyword evidence="2" id="KW-1185">Reference proteome</keyword>